<dbReference type="Pfam" id="PF04542">
    <property type="entry name" value="Sigma70_r2"/>
    <property type="match status" value="1"/>
</dbReference>
<dbReference type="InterPro" id="IPR013324">
    <property type="entry name" value="RNA_pol_sigma_r3/r4-like"/>
</dbReference>
<dbReference type="SUPFAM" id="SSF88659">
    <property type="entry name" value="Sigma3 and sigma4 domains of RNA polymerase sigma factors"/>
    <property type="match status" value="1"/>
</dbReference>
<evidence type="ECO:0000256" key="3">
    <source>
        <dbReference type="ARBA" id="ARBA00023082"/>
    </source>
</evidence>
<evidence type="ECO:0000259" key="5">
    <source>
        <dbReference type="Pfam" id="PF04542"/>
    </source>
</evidence>
<dbReference type="InterPro" id="IPR013249">
    <property type="entry name" value="RNA_pol_sigma70_r4_t2"/>
</dbReference>
<proteinExistence type="inferred from homology"/>
<evidence type="ECO:0000256" key="1">
    <source>
        <dbReference type="ARBA" id="ARBA00010641"/>
    </source>
</evidence>
<comment type="caution">
    <text evidence="7">The sequence shown here is derived from an EMBL/GenBank/DDBJ whole genome shotgun (WGS) entry which is preliminary data.</text>
</comment>
<dbReference type="Pfam" id="PF08281">
    <property type="entry name" value="Sigma70_r4_2"/>
    <property type="match status" value="1"/>
</dbReference>
<protein>
    <submittedName>
        <fullName evidence="7">RNA polymerase sigma factor</fullName>
    </submittedName>
</protein>
<evidence type="ECO:0000313" key="7">
    <source>
        <dbReference type="EMBL" id="MBD9355828.1"/>
    </source>
</evidence>
<feature type="domain" description="RNA polymerase sigma factor 70 region 4 type 2" evidence="6">
    <location>
        <begin position="131"/>
        <end position="183"/>
    </location>
</feature>
<reference evidence="7 8" key="1">
    <citation type="submission" date="2020-09" db="EMBL/GenBank/DDBJ databases">
        <title>Methylomonas albis sp. nov. and Methylomonas fluvii sp. nov.: Two cold-adapted methanotrophs from the River Elbe and an amended description of Methylovulum psychrotolerans strain Eb1.</title>
        <authorList>
            <person name="Bussmann I.K."/>
            <person name="Klings K.-W."/>
            <person name="Warnstedt J."/>
            <person name="Hoppert M."/>
            <person name="Saborowski A."/>
            <person name="Horn F."/>
            <person name="Liebner S."/>
        </authorList>
    </citation>
    <scope>NUCLEOTIDE SEQUENCE [LARGE SCALE GENOMIC DNA]</scope>
    <source>
        <strain evidence="7 8">EbA</strain>
    </source>
</reference>
<dbReference type="PANTHER" id="PTHR43133">
    <property type="entry name" value="RNA POLYMERASE ECF-TYPE SIGMA FACTO"/>
    <property type="match status" value="1"/>
</dbReference>
<sequence length="192" mass="22550">MSKTVVLFKPLSWPQSMGRQMQQSRQLQVGVLYDNHYEDLKAFLSANCRDQGVVEVILQDVYLRLMEMDDLSVMQTPAAYLNRLAHNLLIDHFRRRQRETQRFVEETEHAWELADEAPGLHEELHYRQQLDAYDTILAQLPPPAPEIVYLHRVLGLTHTEIARRFGKSKSWVEKSIAKSLLHCRNKLRDFEP</sequence>
<evidence type="ECO:0000256" key="2">
    <source>
        <dbReference type="ARBA" id="ARBA00023015"/>
    </source>
</evidence>
<dbReference type="SUPFAM" id="SSF88946">
    <property type="entry name" value="Sigma2 domain of RNA polymerase sigma factors"/>
    <property type="match status" value="1"/>
</dbReference>
<feature type="domain" description="RNA polymerase sigma-70 region 2" evidence="5">
    <location>
        <begin position="32"/>
        <end position="98"/>
    </location>
</feature>
<gene>
    <name evidence="7" type="ORF">IE877_08015</name>
</gene>
<dbReference type="InterPro" id="IPR036388">
    <property type="entry name" value="WH-like_DNA-bd_sf"/>
</dbReference>
<dbReference type="NCBIfam" id="TIGR02937">
    <property type="entry name" value="sigma70-ECF"/>
    <property type="match status" value="1"/>
</dbReference>
<dbReference type="InterPro" id="IPR014284">
    <property type="entry name" value="RNA_pol_sigma-70_dom"/>
</dbReference>
<keyword evidence="2" id="KW-0805">Transcription regulation</keyword>
<dbReference type="RefSeq" id="WP_192374166.1">
    <property type="nucleotide sequence ID" value="NZ_CAJHIV010000001.1"/>
</dbReference>
<name>A0ABR9CY97_9GAMM</name>
<dbReference type="InterPro" id="IPR039425">
    <property type="entry name" value="RNA_pol_sigma-70-like"/>
</dbReference>
<accession>A0ABR9CY97</accession>
<organism evidence="7 8">
    <name type="scientific">Methylomonas albis</name>
    <dbReference type="NCBI Taxonomy" id="1854563"/>
    <lineage>
        <taxon>Bacteria</taxon>
        <taxon>Pseudomonadati</taxon>
        <taxon>Pseudomonadota</taxon>
        <taxon>Gammaproteobacteria</taxon>
        <taxon>Methylococcales</taxon>
        <taxon>Methylococcaceae</taxon>
        <taxon>Methylomonas</taxon>
    </lineage>
</organism>
<keyword evidence="4" id="KW-0804">Transcription</keyword>
<evidence type="ECO:0000256" key="4">
    <source>
        <dbReference type="ARBA" id="ARBA00023163"/>
    </source>
</evidence>
<evidence type="ECO:0000313" key="8">
    <source>
        <dbReference type="Proteomes" id="UP000652176"/>
    </source>
</evidence>
<dbReference type="Proteomes" id="UP000652176">
    <property type="component" value="Unassembled WGS sequence"/>
</dbReference>
<dbReference type="Gene3D" id="1.10.1740.10">
    <property type="match status" value="1"/>
</dbReference>
<dbReference type="EMBL" id="JACXSS010000001">
    <property type="protein sequence ID" value="MBD9355828.1"/>
    <property type="molecule type" value="Genomic_DNA"/>
</dbReference>
<dbReference type="Gene3D" id="1.10.10.10">
    <property type="entry name" value="Winged helix-like DNA-binding domain superfamily/Winged helix DNA-binding domain"/>
    <property type="match status" value="1"/>
</dbReference>
<comment type="similarity">
    <text evidence="1">Belongs to the sigma-70 factor family. ECF subfamily.</text>
</comment>
<keyword evidence="3" id="KW-0731">Sigma factor</keyword>
<dbReference type="InterPro" id="IPR013325">
    <property type="entry name" value="RNA_pol_sigma_r2"/>
</dbReference>
<dbReference type="PANTHER" id="PTHR43133:SF63">
    <property type="entry name" value="RNA POLYMERASE SIGMA FACTOR FECI-RELATED"/>
    <property type="match status" value="1"/>
</dbReference>
<dbReference type="InterPro" id="IPR007627">
    <property type="entry name" value="RNA_pol_sigma70_r2"/>
</dbReference>
<keyword evidence="8" id="KW-1185">Reference proteome</keyword>
<evidence type="ECO:0000259" key="6">
    <source>
        <dbReference type="Pfam" id="PF08281"/>
    </source>
</evidence>